<dbReference type="RefSeq" id="WP_208815715.1">
    <property type="nucleotide sequence ID" value="NZ_WVUH01000223.1"/>
</dbReference>
<dbReference type="Pfam" id="PF02653">
    <property type="entry name" value="BPD_transp_2"/>
    <property type="match status" value="1"/>
</dbReference>
<feature type="transmembrane region" description="Helical" evidence="6">
    <location>
        <begin position="156"/>
        <end position="175"/>
    </location>
</feature>
<reference evidence="7 8" key="1">
    <citation type="submission" date="2019-12" db="EMBL/GenBank/DDBJ databases">
        <title>Whole genome sequencing of endophytic Actinobacterium Micromonospora sp. MPMI6T.</title>
        <authorList>
            <person name="Evv R."/>
            <person name="Podile A.R."/>
        </authorList>
    </citation>
    <scope>NUCLEOTIDE SEQUENCE [LARGE SCALE GENOMIC DNA]</scope>
    <source>
        <strain evidence="7 8">MPMI6</strain>
    </source>
</reference>
<feature type="transmembrane region" description="Helical" evidence="6">
    <location>
        <begin position="342"/>
        <end position="365"/>
    </location>
</feature>
<keyword evidence="4 6" id="KW-1133">Transmembrane helix</keyword>
<evidence type="ECO:0000313" key="7">
    <source>
        <dbReference type="EMBL" id="MBO4208731.1"/>
    </source>
</evidence>
<feature type="transmembrane region" description="Helical" evidence="6">
    <location>
        <begin position="316"/>
        <end position="336"/>
    </location>
</feature>
<gene>
    <name evidence="7" type="ORF">GSF22_22365</name>
</gene>
<feature type="transmembrane region" description="Helical" evidence="6">
    <location>
        <begin position="104"/>
        <end position="121"/>
    </location>
</feature>
<dbReference type="CDD" id="cd06580">
    <property type="entry name" value="TM_PBP1_transp_TpRbsC_like"/>
    <property type="match status" value="1"/>
</dbReference>
<dbReference type="Proteomes" id="UP000823521">
    <property type="component" value="Unassembled WGS sequence"/>
</dbReference>
<sequence>MNGRQAADGTGRRILARLAPGPANWRVVGVTILAVAAALGLSALLIAVTGGSPVASVQALFQGSMADPTAWSSTLLFTAPLLLVALGVCVSARSGFFNLGQEGQVLIGAMAATWVALRLAIPGPVLLVVTFLVAALAAGAWAGLSSLMYRFRGVNVVVSTMLMTFLAQQLVAYMVTTPWLLQESRIGTGTVSPQSNKVPANALLGSVGEYPNLQLNAGLLLALATAVAVAVVLTRTRWGFRLKMVGLNPVTAESAGVRVAALGGFALAVSGALAGLAGAVLLTSPVGTNRLQAGISNNIGWDGLLVALVARNRPLVAIPVAVLFGVLRSGGGFLAATGVPPFLVDVVKALLVLAFVAPPVVMNLISRRSTGRAGRIVSTPARVPEEAVA</sequence>
<evidence type="ECO:0000256" key="5">
    <source>
        <dbReference type="ARBA" id="ARBA00023136"/>
    </source>
</evidence>
<comment type="caution">
    <text evidence="7">The sequence shown here is derived from an EMBL/GenBank/DDBJ whole genome shotgun (WGS) entry which is preliminary data.</text>
</comment>
<organism evidence="7 8">
    <name type="scientific">Micromonospora echinofusca</name>
    <dbReference type="NCBI Taxonomy" id="47858"/>
    <lineage>
        <taxon>Bacteria</taxon>
        <taxon>Bacillati</taxon>
        <taxon>Actinomycetota</taxon>
        <taxon>Actinomycetes</taxon>
        <taxon>Micromonosporales</taxon>
        <taxon>Micromonosporaceae</taxon>
        <taxon>Micromonospora</taxon>
    </lineage>
</organism>
<evidence type="ECO:0000256" key="4">
    <source>
        <dbReference type="ARBA" id="ARBA00022989"/>
    </source>
</evidence>
<keyword evidence="3 6" id="KW-0812">Transmembrane</keyword>
<protein>
    <submittedName>
        <fullName evidence="7">ABC transporter permease</fullName>
    </submittedName>
</protein>
<evidence type="ECO:0000256" key="3">
    <source>
        <dbReference type="ARBA" id="ARBA00022692"/>
    </source>
</evidence>
<name>A0ABS3VW09_MICEH</name>
<feature type="transmembrane region" description="Helical" evidence="6">
    <location>
        <begin position="70"/>
        <end position="92"/>
    </location>
</feature>
<proteinExistence type="predicted"/>
<feature type="transmembrane region" description="Helical" evidence="6">
    <location>
        <begin position="213"/>
        <end position="234"/>
    </location>
</feature>
<comment type="subcellular location">
    <subcellularLocation>
        <location evidence="1">Cell membrane</location>
        <topology evidence="1">Multi-pass membrane protein</topology>
    </subcellularLocation>
</comment>
<accession>A0ABS3VW09</accession>
<feature type="transmembrane region" description="Helical" evidence="6">
    <location>
        <begin position="291"/>
        <end position="309"/>
    </location>
</feature>
<keyword evidence="2" id="KW-1003">Cell membrane</keyword>
<dbReference type="PANTHER" id="PTHR47089">
    <property type="entry name" value="ABC TRANSPORTER, PERMEASE PROTEIN"/>
    <property type="match status" value="1"/>
</dbReference>
<feature type="transmembrane region" description="Helical" evidence="6">
    <location>
        <begin position="127"/>
        <end position="149"/>
    </location>
</feature>
<dbReference type="PANTHER" id="PTHR47089:SF1">
    <property type="entry name" value="GUANOSINE ABC TRANSPORTER PERMEASE PROTEIN NUPP"/>
    <property type="match status" value="1"/>
</dbReference>
<keyword evidence="8" id="KW-1185">Reference proteome</keyword>
<keyword evidence="5 6" id="KW-0472">Membrane</keyword>
<evidence type="ECO:0000313" key="8">
    <source>
        <dbReference type="Proteomes" id="UP000823521"/>
    </source>
</evidence>
<dbReference type="InterPro" id="IPR001851">
    <property type="entry name" value="ABC_transp_permease"/>
</dbReference>
<evidence type="ECO:0000256" key="1">
    <source>
        <dbReference type="ARBA" id="ARBA00004651"/>
    </source>
</evidence>
<evidence type="ECO:0000256" key="6">
    <source>
        <dbReference type="SAM" id="Phobius"/>
    </source>
</evidence>
<dbReference type="EMBL" id="WVUH01000223">
    <property type="protein sequence ID" value="MBO4208731.1"/>
    <property type="molecule type" value="Genomic_DNA"/>
</dbReference>
<feature type="transmembrane region" description="Helical" evidence="6">
    <location>
        <begin position="27"/>
        <end position="50"/>
    </location>
</feature>
<evidence type="ECO:0000256" key="2">
    <source>
        <dbReference type="ARBA" id="ARBA00022475"/>
    </source>
</evidence>
<feature type="transmembrane region" description="Helical" evidence="6">
    <location>
        <begin position="255"/>
        <end position="279"/>
    </location>
</feature>